<dbReference type="Pfam" id="PF13765">
    <property type="entry name" value="PRY"/>
    <property type="match status" value="1"/>
</dbReference>
<evidence type="ECO:0000259" key="1">
    <source>
        <dbReference type="PROSITE" id="PS50188"/>
    </source>
</evidence>
<dbReference type="SUPFAM" id="SSF49899">
    <property type="entry name" value="Concanavalin A-like lectins/glucanases"/>
    <property type="match status" value="1"/>
</dbReference>
<dbReference type="FunFam" id="2.60.120.920:FF:000004">
    <property type="entry name" value="Butyrophilin subfamily 1 member A1"/>
    <property type="match status" value="1"/>
</dbReference>
<dbReference type="InterPro" id="IPR043136">
    <property type="entry name" value="B30.2/SPRY_sf"/>
</dbReference>
<dbReference type="InterPro" id="IPR001870">
    <property type="entry name" value="B30.2/SPRY"/>
</dbReference>
<dbReference type="InterPro" id="IPR003877">
    <property type="entry name" value="SPRY_dom"/>
</dbReference>
<feature type="domain" description="B30.2/SPRY" evidence="1">
    <location>
        <begin position="33"/>
        <end position="225"/>
    </location>
</feature>
<dbReference type="Proteomes" id="UP000694621">
    <property type="component" value="Unplaced"/>
</dbReference>
<organism evidence="2 3">
    <name type="scientific">Astyanax mexicanus</name>
    <name type="common">Blind cave fish</name>
    <name type="synonym">Astyanax fasciatus mexicanus</name>
    <dbReference type="NCBI Taxonomy" id="7994"/>
    <lineage>
        <taxon>Eukaryota</taxon>
        <taxon>Metazoa</taxon>
        <taxon>Chordata</taxon>
        <taxon>Craniata</taxon>
        <taxon>Vertebrata</taxon>
        <taxon>Euteleostomi</taxon>
        <taxon>Actinopterygii</taxon>
        <taxon>Neopterygii</taxon>
        <taxon>Teleostei</taxon>
        <taxon>Ostariophysi</taxon>
        <taxon>Characiformes</taxon>
        <taxon>Characoidei</taxon>
        <taxon>Acestrorhamphidae</taxon>
        <taxon>Acestrorhamphinae</taxon>
        <taxon>Astyanax</taxon>
    </lineage>
</organism>
<dbReference type="SMART" id="SM00449">
    <property type="entry name" value="SPRY"/>
    <property type="match status" value="1"/>
</dbReference>
<dbReference type="Pfam" id="PF00622">
    <property type="entry name" value="SPRY"/>
    <property type="match status" value="1"/>
</dbReference>
<dbReference type="InterPro" id="IPR003879">
    <property type="entry name" value="Butyrophylin_SPRY"/>
</dbReference>
<dbReference type="SMART" id="SM00589">
    <property type="entry name" value="PRY"/>
    <property type="match status" value="1"/>
</dbReference>
<accession>A0A8B9J414</accession>
<name>A0A8B9J414_ASTMX</name>
<sequence>MPLARRWYAAMARICETCALSATSTGAILWPATSPDLSLVKNVWDATGYIINVKLDPETANPDLLLSEDGKAVRSKTHKESSFSSFLYRRPSKFDGWPCVQAVDGFSTGRHYWEVEVKGKSEWRIGVVKDSAPRHGFVNMNTTAGYWTLRLQLGSLMALTNPVTKLNQPNPSKIGVYLDIEEGQVSFYETEQRRHIYTFKTNFRKSEKIYPVFGTVETHRPLWIM</sequence>
<dbReference type="AlphaFoldDB" id="A0A8B9J414"/>
<dbReference type="InterPro" id="IPR050143">
    <property type="entry name" value="TRIM/RBCC"/>
</dbReference>
<dbReference type="InterPro" id="IPR006574">
    <property type="entry name" value="PRY"/>
</dbReference>
<dbReference type="Gene3D" id="2.60.120.920">
    <property type="match status" value="1"/>
</dbReference>
<dbReference type="OrthoDB" id="128536at2759"/>
<evidence type="ECO:0000313" key="2">
    <source>
        <dbReference type="Ensembl" id="ENSAMXP00005000118.1"/>
    </source>
</evidence>
<dbReference type="CDD" id="cd13733">
    <property type="entry name" value="SPRY_PRY_C-I_1"/>
    <property type="match status" value="1"/>
</dbReference>
<dbReference type="PRINTS" id="PR01407">
    <property type="entry name" value="BUTYPHLNCDUF"/>
</dbReference>
<dbReference type="PROSITE" id="PS50188">
    <property type="entry name" value="B302_SPRY"/>
    <property type="match status" value="1"/>
</dbReference>
<proteinExistence type="predicted"/>
<dbReference type="InterPro" id="IPR013320">
    <property type="entry name" value="ConA-like_dom_sf"/>
</dbReference>
<reference evidence="2" key="1">
    <citation type="submission" date="2025-08" db="UniProtKB">
        <authorList>
            <consortium name="Ensembl"/>
        </authorList>
    </citation>
    <scope>IDENTIFICATION</scope>
</reference>
<evidence type="ECO:0000313" key="3">
    <source>
        <dbReference type="Proteomes" id="UP000694621"/>
    </source>
</evidence>
<dbReference type="PANTHER" id="PTHR24103">
    <property type="entry name" value="E3 UBIQUITIN-PROTEIN LIGASE TRIM"/>
    <property type="match status" value="1"/>
</dbReference>
<dbReference type="Ensembl" id="ENSAMXT00005000131.1">
    <property type="protein sequence ID" value="ENSAMXP00005000118.1"/>
    <property type="gene ID" value="ENSAMXG00005000061.1"/>
</dbReference>
<protein>
    <recommendedName>
        <fullName evidence="1">B30.2/SPRY domain-containing protein</fullName>
    </recommendedName>
</protein>